<evidence type="ECO:0000256" key="4">
    <source>
        <dbReference type="ARBA" id="ARBA00022827"/>
    </source>
</evidence>
<dbReference type="Pfam" id="PF03275">
    <property type="entry name" value="GLF"/>
    <property type="match status" value="1"/>
</dbReference>
<evidence type="ECO:0000313" key="7">
    <source>
        <dbReference type="EMBL" id="TKZ35602.1"/>
    </source>
</evidence>
<dbReference type="Gene3D" id="3.40.50.720">
    <property type="entry name" value="NAD(P)-binding Rossmann-like Domain"/>
    <property type="match status" value="3"/>
</dbReference>
<evidence type="ECO:0000256" key="3">
    <source>
        <dbReference type="ARBA" id="ARBA00022630"/>
    </source>
</evidence>
<evidence type="ECO:0000313" key="8">
    <source>
        <dbReference type="Proteomes" id="UP000310168"/>
    </source>
</evidence>
<dbReference type="InterPro" id="IPR015899">
    <property type="entry name" value="UDP-GalPyranose_mutase_C"/>
</dbReference>
<dbReference type="NCBIfam" id="TIGR00031">
    <property type="entry name" value="UDP-GALP_mutase"/>
    <property type="match status" value="1"/>
</dbReference>
<evidence type="ECO:0000259" key="6">
    <source>
        <dbReference type="Pfam" id="PF03275"/>
    </source>
</evidence>
<dbReference type="InterPro" id="IPR004379">
    <property type="entry name" value="UDP-GALP_mutase"/>
</dbReference>
<dbReference type="SUPFAM" id="SSF51971">
    <property type="entry name" value="Nucleotide-binding domain"/>
    <property type="match status" value="1"/>
</dbReference>
<keyword evidence="4" id="KW-0274">FAD</keyword>
<dbReference type="Proteomes" id="UP000310168">
    <property type="component" value="Unassembled WGS sequence"/>
</dbReference>
<feature type="domain" description="UDP-galactopyranose mutase C-terminal" evidence="6">
    <location>
        <begin position="149"/>
        <end position="355"/>
    </location>
</feature>
<dbReference type="EC" id="5.4.99.9" evidence="7"/>
<keyword evidence="3" id="KW-0285">Flavoprotein</keyword>
<sequence length="374" mass="44403">MYLIVGAGISGSVLANLIADRLNEEVLIIDRREHIAGNCYDSKIENITVHKYGPHIFHTNNKEVWDYLSNFTKWRYFYLKPNVMIEGNRVSLPFTLKTLRELFSESMAERIENKLITKYGYGVKVPILDFQKSKDKDLNFIGKFVYENVFKNYTIKQWGLKPEEIDASVTARVPIYISNDARYFQDKYQAIPQEGYTKLIENILNHKNITVQLNTDYKDLPNTKEFKAIFYTGAIDEYFNYQYGELPYRSLKFDILTIDKEYYQKSVVTNYPNDYDFTRITEHKYFLDEKSNNTIISIEYPQVFSLGKNERYYPINNEKNDKLYNKYLTLSAGRSRESKKIENVYFFGRLGDYKYYNMDLAVERVLKLFKEIFK</sequence>
<evidence type="ECO:0000256" key="2">
    <source>
        <dbReference type="ARBA" id="ARBA00009321"/>
    </source>
</evidence>
<evidence type="ECO:0000256" key="1">
    <source>
        <dbReference type="ARBA" id="ARBA00001974"/>
    </source>
</evidence>
<dbReference type="RefSeq" id="WP_137997910.1">
    <property type="nucleotide sequence ID" value="NZ_SJDU01000077.1"/>
</dbReference>
<dbReference type="SUPFAM" id="SSF54373">
    <property type="entry name" value="FAD-linked reductases, C-terminal domain"/>
    <property type="match status" value="1"/>
</dbReference>
<comment type="cofactor">
    <cofactor evidence="1">
        <name>FAD</name>
        <dbReference type="ChEBI" id="CHEBI:57692"/>
    </cofactor>
</comment>
<comment type="similarity">
    <text evidence="2">Belongs to the UDP-galactopyranose/dTDP-fucopyranose mutase family.</text>
</comment>
<protein>
    <submittedName>
        <fullName evidence="7">UDP-galactopyranose mutase</fullName>
        <ecNumber evidence="7">5.4.99.9</ecNumber>
    </submittedName>
</protein>
<accession>A0ABY2TRV1</accession>
<dbReference type="PANTHER" id="PTHR21197:SF0">
    <property type="entry name" value="UDP-GALACTOPYRANOSE MUTASE"/>
    <property type="match status" value="1"/>
</dbReference>
<organism evidence="7 8">
    <name type="scientific">Brachyspira catarrhinii</name>
    <dbReference type="NCBI Taxonomy" id="2528966"/>
    <lineage>
        <taxon>Bacteria</taxon>
        <taxon>Pseudomonadati</taxon>
        <taxon>Spirochaetota</taxon>
        <taxon>Spirochaetia</taxon>
        <taxon>Brachyspirales</taxon>
        <taxon>Brachyspiraceae</taxon>
        <taxon>Brachyspira</taxon>
    </lineage>
</organism>
<reference evidence="7 8" key="1">
    <citation type="journal article" date="2019" name="Anaerobe">
        <title>Brachyspira catarrhinii sp. nov., an anaerobic intestinal spirochaete isolated from vervet monkeys may have been misidentified as Brachyspira aalborgi in previous studies.</title>
        <authorList>
            <person name="Phillips N.D."/>
            <person name="La T."/>
            <person name="Hampson D.J."/>
        </authorList>
    </citation>
    <scope>NUCLEOTIDE SEQUENCE [LARGE SCALE GENOMIC DNA]</scope>
    <source>
        <strain evidence="7 8">Z12</strain>
    </source>
</reference>
<keyword evidence="8" id="KW-1185">Reference proteome</keyword>
<dbReference type="Pfam" id="PF13450">
    <property type="entry name" value="NAD_binding_8"/>
    <property type="match status" value="1"/>
</dbReference>
<dbReference type="GO" id="GO:0008767">
    <property type="term" value="F:UDP-galactopyranose mutase activity"/>
    <property type="evidence" value="ECO:0007669"/>
    <property type="project" value="UniProtKB-EC"/>
</dbReference>
<dbReference type="EMBL" id="SJDU01000077">
    <property type="protein sequence ID" value="TKZ35602.1"/>
    <property type="molecule type" value="Genomic_DNA"/>
</dbReference>
<evidence type="ECO:0000256" key="5">
    <source>
        <dbReference type="ARBA" id="ARBA00023235"/>
    </source>
</evidence>
<comment type="caution">
    <text evidence="7">The sequence shown here is derived from an EMBL/GenBank/DDBJ whole genome shotgun (WGS) entry which is preliminary data.</text>
</comment>
<keyword evidence="5 7" id="KW-0413">Isomerase</keyword>
<name>A0ABY2TRV1_9SPIR</name>
<gene>
    <name evidence="7" type="primary">glf</name>
    <name evidence="7" type="ORF">EZH24_04385</name>
</gene>
<dbReference type="PANTHER" id="PTHR21197">
    <property type="entry name" value="UDP-GALACTOPYRANOSE MUTASE"/>
    <property type="match status" value="1"/>
</dbReference>
<proteinExistence type="inferred from homology"/>